<gene>
    <name evidence="15" type="ordered locus">Acry_1096</name>
</gene>
<evidence type="ECO:0000256" key="7">
    <source>
        <dbReference type="ARBA" id="ARBA00022729"/>
    </source>
</evidence>
<evidence type="ECO:0000256" key="1">
    <source>
        <dbReference type="ARBA" id="ARBA00004651"/>
    </source>
</evidence>
<organism evidence="15 16">
    <name type="scientific">Acidiphilium cryptum (strain JF-5)</name>
    <dbReference type="NCBI Taxonomy" id="349163"/>
    <lineage>
        <taxon>Bacteria</taxon>
        <taxon>Pseudomonadati</taxon>
        <taxon>Pseudomonadota</taxon>
        <taxon>Alphaproteobacteria</taxon>
        <taxon>Acetobacterales</taxon>
        <taxon>Acidocellaceae</taxon>
        <taxon>Acidiphilium</taxon>
    </lineage>
</organism>
<feature type="transmembrane region" description="Helical" evidence="12">
    <location>
        <begin position="98"/>
        <end position="116"/>
    </location>
</feature>
<sequence length="334" mass="37162">MSLCDEARLKERRFRPWRPLAPLTPLLLTGCSGGPFRVFDPKGPVARASLNFTIIDVVVMAFIIVPTACFILWCIWRYRRSRAAAYSPGFSHSLKLEAVMWGIPIVVVAGLAYASYNGTFAVDPYGPHVLRMPARAGRSHPLKIDVVATDWQWLFIYPKQHVASVDRLVVPAGRNVEFRLTSTSVVNDFFIPQLTDMIDVMPGMRTKDAMRANGQGRYEGFAANFSGAGFSWMRFATDVVGKRGFAKFVRHAAAAPAALTYATFERFARPTINLDQRPRYFSAPAPHLFRRIVEASRNGKTYPVPPRLTEAMARDLRAGASYFSHPAASRGTSG</sequence>
<evidence type="ECO:0000259" key="13">
    <source>
        <dbReference type="PROSITE" id="PS50857"/>
    </source>
</evidence>
<dbReference type="SUPFAM" id="SSF81464">
    <property type="entry name" value="Cytochrome c oxidase subunit II-like, transmembrane region"/>
    <property type="match status" value="1"/>
</dbReference>
<dbReference type="PROSITE" id="PS50857">
    <property type="entry name" value="COX2_CUA"/>
    <property type="match status" value="1"/>
</dbReference>
<dbReference type="CDD" id="cd04212">
    <property type="entry name" value="CuRO_UO_II"/>
    <property type="match status" value="1"/>
</dbReference>
<dbReference type="PANTHER" id="PTHR22888:SF18">
    <property type="entry name" value="CYTOCHROME BO(3) UBIQUINOL OXIDASE SUBUNIT 2"/>
    <property type="match status" value="1"/>
</dbReference>
<dbReference type="EC" id="1.10.3.-" evidence="15"/>
<dbReference type="GO" id="GO:0005886">
    <property type="term" value="C:plasma membrane"/>
    <property type="evidence" value="ECO:0007669"/>
    <property type="project" value="UniProtKB-SubCell"/>
</dbReference>
<dbReference type="GO" id="GO:0042773">
    <property type="term" value="P:ATP synthesis coupled electron transport"/>
    <property type="evidence" value="ECO:0007669"/>
    <property type="project" value="TreeGrafter"/>
</dbReference>
<evidence type="ECO:0000256" key="8">
    <source>
        <dbReference type="ARBA" id="ARBA00022982"/>
    </source>
</evidence>
<keyword evidence="8" id="KW-0249">Electron transport</keyword>
<feature type="domain" description="Cytochrome oxidase subunit II transmembrane region profile" evidence="14">
    <location>
        <begin position="30"/>
        <end position="126"/>
    </location>
</feature>
<evidence type="ECO:0000256" key="9">
    <source>
        <dbReference type="ARBA" id="ARBA00022989"/>
    </source>
</evidence>
<keyword evidence="3" id="KW-0813">Transport</keyword>
<evidence type="ECO:0000313" key="15">
    <source>
        <dbReference type="EMBL" id="ABQ30311.1"/>
    </source>
</evidence>
<dbReference type="Pfam" id="PF00116">
    <property type="entry name" value="COX2"/>
    <property type="match status" value="1"/>
</dbReference>
<protein>
    <submittedName>
        <fullName evidence="15">Cytochrome bo3 quinol oxidase subunit 2</fullName>
        <ecNumber evidence="15">1.10.3.-</ecNumber>
    </submittedName>
</protein>
<keyword evidence="7" id="KW-0732">Signal</keyword>
<evidence type="ECO:0000256" key="12">
    <source>
        <dbReference type="SAM" id="Phobius"/>
    </source>
</evidence>
<evidence type="ECO:0000256" key="6">
    <source>
        <dbReference type="ARBA" id="ARBA00022692"/>
    </source>
</evidence>
<accession>A5FXH9</accession>
<dbReference type="eggNOG" id="COG1622">
    <property type="taxonomic scope" value="Bacteria"/>
</dbReference>
<feature type="transmembrane region" description="Helical" evidence="12">
    <location>
        <begin position="57"/>
        <end position="78"/>
    </location>
</feature>
<keyword evidence="11 12" id="KW-0472">Membrane</keyword>
<dbReference type="GO" id="GO:0016491">
    <property type="term" value="F:oxidoreductase activity"/>
    <property type="evidence" value="ECO:0007669"/>
    <property type="project" value="UniProtKB-KW"/>
</dbReference>
<dbReference type="PROSITE" id="PS50999">
    <property type="entry name" value="COX2_TM"/>
    <property type="match status" value="1"/>
</dbReference>
<keyword evidence="16" id="KW-1185">Reference proteome</keyword>
<dbReference type="GO" id="GO:0005507">
    <property type="term" value="F:copper ion binding"/>
    <property type="evidence" value="ECO:0007669"/>
    <property type="project" value="InterPro"/>
</dbReference>
<evidence type="ECO:0000256" key="2">
    <source>
        <dbReference type="ARBA" id="ARBA00007866"/>
    </source>
</evidence>
<evidence type="ECO:0000313" key="16">
    <source>
        <dbReference type="Proteomes" id="UP000000245"/>
    </source>
</evidence>
<dbReference type="HOGENOM" id="CLU_036876_6_1_5"/>
<keyword evidence="4" id="KW-1003">Cell membrane</keyword>
<dbReference type="Gene3D" id="1.10.287.90">
    <property type="match status" value="1"/>
</dbReference>
<reference evidence="15 16" key="1">
    <citation type="submission" date="2007-05" db="EMBL/GenBank/DDBJ databases">
        <title>Complete sequence of chromosome of Acidiphilium cryptum JF-5.</title>
        <authorList>
            <consortium name="US DOE Joint Genome Institute"/>
            <person name="Copeland A."/>
            <person name="Lucas S."/>
            <person name="Lapidus A."/>
            <person name="Barry K."/>
            <person name="Detter J.C."/>
            <person name="Glavina del Rio T."/>
            <person name="Hammon N."/>
            <person name="Israni S."/>
            <person name="Dalin E."/>
            <person name="Tice H."/>
            <person name="Pitluck S."/>
            <person name="Sims D."/>
            <person name="Brettin T."/>
            <person name="Bruce D."/>
            <person name="Han C."/>
            <person name="Schmutz J."/>
            <person name="Larimer F."/>
            <person name="Land M."/>
            <person name="Hauser L."/>
            <person name="Kyrpides N."/>
            <person name="Kim E."/>
            <person name="Magnuson T."/>
            <person name="Richardson P."/>
        </authorList>
    </citation>
    <scope>NUCLEOTIDE SEQUENCE [LARGE SCALE GENOMIC DNA]</scope>
    <source>
        <strain evidence="15 16">JF-5</strain>
    </source>
</reference>
<keyword evidence="6 12" id="KW-0812">Transmembrane</keyword>
<dbReference type="SUPFAM" id="SSF49503">
    <property type="entry name" value="Cupredoxins"/>
    <property type="match status" value="1"/>
</dbReference>
<comment type="similarity">
    <text evidence="2">Belongs to the cytochrome c oxidase subunit 2 family.</text>
</comment>
<evidence type="ECO:0000256" key="11">
    <source>
        <dbReference type="ARBA" id="ARBA00023136"/>
    </source>
</evidence>
<evidence type="ECO:0000256" key="5">
    <source>
        <dbReference type="ARBA" id="ARBA00022660"/>
    </source>
</evidence>
<keyword evidence="9 12" id="KW-1133">Transmembrane helix</keyword>
<dbReference type="PANTHER" id="PTHR22888">
    <property type="entry name" value="CYTOCHROME C OXIDASE, SUBUNIT II"/>
    <property type="match status" value="1"/>
</dbReference>
<dbReference type="InterPro" id="IPR045187">
    <property type="entry name" value="CcO_II"/>
</dbReference>
<name>A5FXH9_ACICJ</name>
<evidence type="ECO:0000256" key="10">
    <source>
        <dbReference type="ARBA" id="ARBA00023002"/>
    </source>
</evidence>
<dbReference type="AlphaFoldDB" id="A5FXH9"/>
<dbReference type="Gene3D" id="2.60.40.420">
    <property type="entry name" value="Cupredoxins - blue copper proteins"/>
    <property type="match status" value="1"/>
</dbReference>
<dbReference type="STRING" id="349163.Acry_1096"/>
<dbReference type="InterPro" id="IPR034227">
    <property type="entry name" value="CuRO_UO_II"/>
</dbReference>
<evidence type="ECO:0000256" key="3">
    <source>
        <dbReference type="ARBA" id="ARBA00022448"/>
    </source>
</evidence>
<evidence type="ECO:0000256" key="4">
    <source>
        <dbReference type="ARBA" id="ARBA00022475"/>
    </source>
</evidence>
<dbReference type="InterPro" id="IPR002429">
    <property type="entry name" value="CcO_II-like_C"/>
</dbReference>
<evidence type="ECO:0000259" key="14">
    <source>
        <dbReference type="PROSITE" id="PS50999"/>
    </source>
</evidence>
<dbReference type="InterPro" id="IPR008972">
    <property type="entry name" value="Cupredoxin"/>
</dbReference>
<dbReference type="GO" id="GO:0004129">
    <property type="term" value="F:cytochrome-c oxidase activity"/>
    <property type="evidence" value="ECO:0007669"/>
    <property type="project" value="InterPro"/>
</dbReference>
<dbReference type="Proteomes" id="UP000000245">
    <property type="component" value="Chromosome"/>
</dbReference>
<dbReference type="RefSeq" id="WP_011941988.1">
    <property type="nucleotide sequence ID" value="NC_009484.1"/>
</dbReference>
<dbReference type="EMBL" id="CP000697">
    <property type="protein sequence ID" value="ABQ30311.1"/>
    <property type="molecule type" value="Genomic_DNA"/>
</dbReference>
<dbReference type="KEGG" id="acr:Acry_1096"/>
<keyword evidence="5" id="KW-0679">Respiratory chain</keyword>
<comment type="subcellular location">
    <subcellularLocation>
        <location evidence="1">Cell membrane</location>
        <topology evidence="1">Multi-pass membrane protein</topology>
    </subcellularLocation>
</comment>
<feature type="domain" description="Cytochrome oxidase subunit II copper A binding" evidence="13">
    <location>
        <begin position="139"/>
        <end position="251"/>
    </location>
</feature>
<dbReference type="InterPro" id="IPR036257">
    <property type="entry name" value="Cyt_c_oxidase_su2_TM_sf"/>
</dbReference>
<keyword evidence="10 15" id="KW-0560">Oxidoreductase</keyword>
<dbReference type="InterPro" id="IPR011759">
    <property type="entry name" value="Cyt_c_oxidase_su2_TM_dom"/>
</dbReference>
<proteinExistence type="inferred from homology"/>